<reference evidence="3 4" key="1">
    <citation type="submission" date="2018-07" db="EMBL/GenBank/DDBJ databases">
        <title>Crenobacter cavernae sp. nov., isolated from a karst cave.</title>
        <authorList>
            <person name="Zhu H."/>
        </authorList>
    </citation>
    <scope>NUCLEOTIDE SEQUENCE [LARGE SCALE GENOMIC DNA]</scope>
    <source>
        <strain evidence="3 4">K1W11S-77</strain>
    </source>
</reference>
<dbReference type="SUPFAM" id="SSF53850">
    <property type="entry name" value="Periplasmic binding protein-like II"/>
    <property type="match status" value="2"/>
</dbReference>
<evidence type="ECO:0000313" key="3">
    <source>
        <dbReference type="EMBL" id="AXK39743.1"/>
    </source>
</evidence>
<gene>
    <name evidence="3" type="ORF">DWG20_09990</name>
</gene>
<evidence type="ECO:0000313" key="4">
    <source>
        <dbReference type="Proteomes" id="UP000254537"/>
    </source>
</evidence>
<evidence type="ECO:0000259" key="2">
    <source>
        <dbReference type="Pfam" id="PF00497"/>
    </source>
</evidence>
<dbReference type="AlphaFoldDB" id="A0A345Y741"/>
<protein>
    <recommendedName>
        <fullName evidence="2">Solute-binding protein family 3/N-terminal domain-containing protein</fullName>
    </recommendedName>
</protein>
<dbReference type="PANTHER" id="PTHR35936">
    <property type="entry name" value="MEMBRANE-BOUND LYTIC MUREIN TRANSGLYCOSYLASE F"/>
    <property type="match status" value="1"/>
</dbReference>
<dbReference type="Pfam" id="PF00497">
    <property type="entry name" value="SBP_bac_3"/>
    <property type="match status" value="1"/>
</dbReference>
<name>A0A345Y741_9NEIS</name>
<dbReference type="PANTHER" id="PTHR35936:SF25">
    <property type="entry name" value="ABC TRANSPORTER SUBSTRATE-BINDING PROTEIN"/>
    <property type="match status" value="1"/>
</dbReference>
<feature type="domain" description="Solute-binding protein family 3/N-terminal" evidence="2">
    <location>
        <begin position="302"/>
        <end position="497"/>
    </location>
</feature>
<dbReference type="Proteomes" id="UP000254537">
    <property type="component" value="Chromosome"/>
</dbReference>
<organism evidence="3 4">
    <name type="scientific">Crenobacter cavernae</name>
    <dbReference type="NCBI Taxonomy" id="2290923"/>
    <lineage>
        <taxon>Bacteria</taxon>
        <taxon>Pseudomonadati</taxon>
        <taxon>Pseudomonadota</taxon>
        <taxon>Betaproteobacteria</taxon>
        <taxon>Neisseriales</taxon>
        <taxon>Neisseriaceae</taxon>
        <taxon>Crenobacter</taxon>
    </lineage>
</organism>
<dbReference type="EMBL" id="CP031337">
    <property type="protein sequence ID" value="AXK39743.1"/>
    <property type="molecule type" value="Genomic_DNA"/>
</dbReference>
<dbReference type="OrthoDB" id="5456414at2"/>
<dbReference type="InterPro" id="IPR001638">
    <property type="entry name" value="Solute-binding_3/MltF_N"/>
</dbReference>
<evidence type="ECO:0000256" key="1">
    <source>
        <dbReference type="ARBA" id="ARBA00022729"/>
    </source>
</evidence>
<sequence length="499" mass="54734">MSGIGDCMRLGGSGGGLVALLWGGLALAAAGLKPLVIGVERFDHSPHFDGSHGDYRGFARELLDLFGKSRGYAIQYRALPIPDLYQAFFVSHDVDAKFPDNPSWMPARRKPFHVSYSAGVIDFTEGVMLRSAALGKEVSTLRRLGTIQGFDPVPYRQKIQTGQMTVSRFGDVDSMLQAAVKGEIDGAYLNVAVAAYRLRQAGQADALQFNPEWPHAVGSYALSSVTRPDVIRDFDAFLHGEKAAIDQLRKKHGIVFLPPVSASPGLAEPAQRRALTSRPYLTLCHDHLPPYAVGHGRWIGDGSKFRATRRVFREAGLQLRVLQLPWARCLSEAALGRVDGVLPTFRTSEREQKFVFSEPVVQQEMAFFYTRKHYPNGLSWKNYSELRGARLGMLLGGSVDTQMERTLADGGVVNRVVDAETLMRLLALGRLDLVALDRQAGLYELQRLGLGKRLTASEKLVSVRPAAIALSRESGAAQLMPRINAAIARLRAQGRLAGD</sequence>
<keyword evidence="1" id="KW-0732">Signal</keyword>
<accession>A0A345Y741</accession>
<dbReference type="KEGG" id="ccah:DWG20_09990"/>
<dbReference type="Gene3D" id="3.40.190.10">
    <property type="entry name" value="Periplasmic binding protein-like II"/>
    <property type="match status" value="4"/>
</dbReference>
<proteinExistence type="predicted"/>